<dbReference type="Pfam" id="PF00535">
    <property type="entry name" value="Glycos_transf_2"/>
    <property type="match status" value="1"/>
</dbReference>
<dbReference type="InterPro" id="IPR050834">
    <property type="entry name" value="Glycosyltransf_2"/>
</dbReference>
<dbReference type="RefSeq" id="WP_267781672.1">
    <property type="nucleotide sequence ID" value="NZ_CP113089.1"/>
</dbReference>
<proteinExistence type="predicted"/>
<sequence length="276" mass="30748">MNPRLSVVMPTFNNAPFVEDAVESILTQDHDDFELVIADHSSSDGTWEKLQRFASDPRVRLLTTEAGGGAERNFNRVSAAAVGEYVKMVCGDDLLKPGVLARQSAILDDNPDAVLTACPREIVDARGRTIIASRGLAGLTRAMPGNEAVRVVVRSGSNQFGEPGSVMMRRRELEEDGFWFFTYPYLVDQATYCRILMRGRFVPDLTVGAVFRMNGGQWSVALRGSQAEQVKGFHRWLAEHHPDAVSPIDERIGNRRAALMAIKRQVAYIVLRNRMR</sequence>
<accession>A0A9E8S8R1</accession>
<dbReference type="SUPFAM" id="SSF53448">
    <property type="entry name" value="Nucleotide-diphospho-sugar transferases"/>
    <property type="match status" value="1"/>
</dbReference>
<keyword evidence="3" id="KW-1185">Reference proteome</keyword>
<dbReference type="EMBL" id="CP113089">
    <property type="protein sequence ID" value="WAB81875.1"/>
    <property type="molecule type" value="Genomic_DNA"/>
</dbReference>
<evidence type="ECO:0000259" key="1">
    <source>
        <dbReference type="Pfam" id="PF00535"/>
    </source>
</evidence>
<name>A0A9E8S8R1_9MICO</name>
<dbReference type="Gene3D" id="3.90.550.10">
    <property type="entry name" value="Spore Coat Polysaccharide Biosynthesis Protein SpsA, Chain A"/>
    <property type="match status" value="1"/>
</dbReference>
<reference evidence="2" key="1">
    <citation type="submission" date="2022-11" db="EMBL/GenBank/DDBJ databases">
        <title>Description of Microcella daejonensis nov. sp, isolated from riverside soil.</title>
        <authorList>
            <person name="Molina K.M."/>
            <person name="Kim S.B."/>
        </authorList>
    </citation>
    <scope>NUCLEOTIDE SEQUENCE</scope>
    <source>
        <strain evidence="2">MMS21-STM12</strain>
    </source>
</reference>
<dbReference type="InterPro" id="IPR029044">
    <property type="entry name" value="Nucleotide-diphossugar_trans"/>
</dbReference>
<protein>
    <submittedName>
        <fullName evidence="2">Glycosyltransferase family A protein</fullName>
    </submittedName>
</protein>
<dbReference type="AlphaFoldDB" id="A0A9E8S8R1"/>
<dbReference type="PANTHER" id="PTHR43685">
    <property type="entry name" value="GLYCOSYLTRANSFERASE"/>
    <property type="match status" value="1"/>
</dbReference>
<evidence type="ECO:0000313" key="3">
    <source>
        <dbReference type="Proteomes" id="UP001164706"/>
    </source>
</evidence>
<dbReference type="PANTHER" id="PTHR43685:SF2">
    <property type="entry name" value="GLYCOSYLTRANSFERASE 2-LIKE DOMAIN-CONTAINING PROTEIN"/>
    <property type="match status" value="1"/>
</dbReference>
<evidence type="ECO:0000313" key="2">
    <source>
        <dbReference type="EMBL" id="WAB81875.1"/>
    </source>
</evidence>
<dbReference type="Proteomes" id="UP001164706">
    <property type="component" value="Chromosome"/>
</dbReference>
<dbReference type="InterPro" id="IPR001173">
    <property type="entry name" value="Glyco_trans_2-like"/>
</dbReference>
<gene>
    <name evidence="2" type="ORF">OVN18_02310</name>
</gene>
<feature type="domain" description="Glycosyltransferase 2-like" evidence="1">
    <location>
        <begin position="6"/>
        <end position="171"/>
    </location>
</feature>
<dbReference type="KEGG" id="mdb:OVN18_02310"/>
<organism evidence="2 3">
    <name type="scientific">Microcella daejeonensis</name>
    <dbReference type="NCBI Taxonomy" id="2994971"/>
    <lineage>
        <taxon>Bacteria</taxon>
        <taxon>Bacillati</taxon>
        <taxon>Actinomycetota</taxon>
        <taxon>Actinomycetes</taxon>
        <taxon>Micrococcales</taxon>
        <taxon>Microbacteriaceae</taxon>
        <taxon>Microcella</taxon>
    </lineage>
</organism>
<dbReference type="CDD" id="cd00761">
    <property type="entry name" value="Glyco_tranf_GTA_type"/>
    <property type="match status" value="1"/>
</dbReference>